<proteinExistence type="predicted"/>
<evidence type="ECO:0000256" key="7">
    <source>
        <dbReference type="SAM" id="MobiDB-lite"/>
    </source>
</evidence>
<dbReference type="GO" id="GO:0000978">
    <property type="term" value="F:RNA polymerase II cis-regulatory region sequence-specific DNA binding"/>
    <property type="evidence" value="ECO:0007669"/>
    <property type="project" value="TreeGrafter"/>
</dbReference>
<gene>
    <name evidence="9" type="ORF">B4U79_13889</name>
</gene>
<dbReference type="PANTHER" id="PTHR11037">
    <property type="entry name" value="TRANSCRIPTION FACTOR CP2"/>
    <property type="match status" value="1"/>
</dbReference>
<keyword evidence="3 6" id="KW-0238">DNA-binding</keyword>
<protein>
    <submittedName>
        <fullName evidence="9">Protein grainyhead-like protein</fullName>
    </submittedName>
</protein>
<evidence type="ECO:0000313" key="10">
    <source>
        <dbReference type="Proteomes" id="UP000285301"/>
    </source>
</evidence>
<evidence type="ECO:0000256" key="4">
    <source>
        <dbReference type="ARBA" id="ARBA00023163"/>
    </source>
</evidence>
<dbReference type="Pfam" id="PF04516">
    <property type="entry name" value="CP2"/>
    <property type="match status" value="1"/>
</dbReference>
<comment type="subcellular location">
    <subcellularLocation>
        <location evidence="1 6">Nucleus</location>
    </subcellularLocation>
</comment>
<evidence type="ECO:0000256" key="3">
    <source>
        <dbReference type="ARBA" id="ARBA00023125"/>
    </source>
</evidence>
<evidence type="ECO:0000256" key="1">
    <source>
        <dbReference type="ARBA" id="ARBA00004123"/>
    </source>
</evidence>
<organism evidence="9 10">
    <name type="scientific">Dinothrombium tinctorium</name>
    <dbReference type="NCBI Taxonomy" id="1965070"/>
    <lineage>
        <taxon>Eukaryota</taxon>
        <taxon>Metazoa</taxon>
        <taxon>Ecdysozoa</taxon>
        <taxon>Arthropoda</taxon>
        <taxon>Chelicerata</taxon>
        <taxon>Arachnida</taxon>
        <taxon>Acari</taxon>
        <taxon>Acariformes</taxon>
        <taxon>Trombidiformes</taxon>
        <taxon>Prostigmata</taxon>
        <taxon>Anystina</taxon>
        <taxon>Parasitengona</taxon>
        <taxon>Trombidioidea</taxon>
        <taxon>Trombidiidae</taxon>
        <taxon>Dinothrombium</taxon>
    </lineage>
</organism>
<feature type="region of interest" description="Disordered" evidence="7">
    <location>
        <begin position="345"/>
        <end position="384"/>
    </location>
</feature>
<dbReference type="GO" id="GO:0005634">
    <property type="term" value="C:nucleus"/>
    <property type="evidence" value="ECO:0007669"/>
    <property type="project" value="UniProtKB-SubCell"/>
</dbReference>
<reference evidence="9 10" key="1">
    <citation type="journal article" date="2018" name="Gigascience">
        <title>Genomes of trombidid mites reveal novel predicted allergens and laterally-transferred genes associated with secondary metabolism.</title>
        <authorList>
            <person name="Dong X."/>
            <person name="Chaisiri K."/>
            <person name="Xia D."/>
            <person name="Armstrong S.D."/>
            <person name="Fang Y."/>
            <person name="Donnelly M.J."/>
            <person name="Kadowaki T."/>
            <person name="McGarry J.W."/>
            <person name="Darby A.C."/>
            <person name="Makepeace B.L."/>
        </authorList>
    </citation>
    <scope>NUCLEOTIDE SEQUENCE [LARGE SCALE GENOMIC DNA]</scope>
    <source>
        <strain evidence="9">UoL-WK</strain>
    </source>
</reference>
<feature type="compositionally biased region" description="Basic and acidic residues" evidence="7">
    <location>
        <begin position="643"/>
        <end position="653"/>
    </location>
</feature>
<evidence type="ECO:0000256" key="5">
    <source>
        <dbReference type="ARBA" id="ARBA00023242"/>
    </source>
</evidence>
<evidence type="ECO:0000313" key="9">
    <source>
        <dbReference type="EMBL" id="RWS07388.1"/>
    </source>
</evidence>
<dbReference type="InterPro" id="IPR040167">
    <property type="entry name" value="TF_CP2-like"/>
</dbReference>
<dbReference type="STRING" id="1965070.A0A443QWI1"/>
<dbReference type="PROSITE" id="PS51968">
    <property type="entry name" value="GRH_CP2_DB"/>
    <property type="match status" value="1"/>
</dbReference>
<feature type="region of interest" description="Disordered" evidence="7">
    <location>
        <begin position="21"/>
        <end position="54"/>
    </location>
</feature>
<dbReference type="AlphaFoldDB" id="A0A443QWI1"/>
<dbReference type="EMBL" id="NCKU01003506">
    <property type="protein sequence ID" value="RWS07388.1"/>
    <property type="molecule type" value="Genomic_DNA"/>
</dbReference>
<dbReference type="GO" id="GO:0001228">
    <property type="term" value="F:DNA-binding transcription activator activity, RNA polymerase II-specific"/>
    <property type="evidence" value="ECO:0007669"/>
    <property type="project" value="TreeGrafter"/>
</dbReference>
<feature type="compositionally biased region" description="Low complexity" evidence="7">
    <location>
        <begin position="29"/>
        <end position="48"/>
    </location>
</feature>
<keyword evidence="10" id="KW-1185">Reference proteome</keyword>
<sequence length="909" mass="99294">MQGLCESVSLLSDKYAFYQSPLGSEHSSPHSPAAASGHHAAASPQHSPGKAAAVTPSSLVAVTANGDLNSKADNGQTVIVASSEKSEPQFIAAAAVLPQEIHIKAEPLDPMPPLASPANVDVAGNSLSPGEKGRELEPSPPTTVISLAPAQPYPPGTQLTFAAPAYDLTASGQYTVQVNADVPSLYAAVAQPDNSRTQTTGTVYITDYITYRDYYQPATTASAVTADQYQTVRQHLSATPSTVTYTQSSETTGETTSFLDRYLRQPTTATNGTATYKQATIHGGLTVDLPSPDSGIGEATITPRGENGALPQIFDYTELSQAQAILPISTSTSVEQPATVTVTTPGPVTVLAGSGSNSNSSTTSSTGGTGKSSGSSRRSWHEYGRNSEVDKVQIPKITGKRVRLYVLTYWNLEHLGAFGWSFPFPLIVMIASRYPVKGKTVSAPRCNSIAKTSATFSVNWDIRRFSDVGFKYYLESPISTSQRREDDRITYINKGQFYGITLEYIPDPDRPLKSATVKSLVLLVFREEKSHDDEIKAWQFWHSRQHSVKQRILDADTKNSSGIVGPIEEVTHNSIAFYWNPLEGPAKINIAVQCLSTDFSNQKGVKGLPLHLQIDTFDDFRDASIPVHRGYCQIKVFCDKQGAERKTRDEERRAAKRKLSATGNGRKKIEEMYHPPCDRSEFYSMSDLMKPPVLFTPNEDMDKITTGEMSFYSTTHSTDINGTGYDSPTQLAITSPSTAAGYGLPAPSICYFVLVSNSIEKRERSDPLSASVELAINQAPPTKRVKVYPHDRGNAVHFSKYGKKNLIPAVSTNAVLIYAKQENEEVFHPLHLMPPSLIGLAMAIQNKYKLDAKNIRHIYKRCLKGITVQMDDDMVKHYSNEDTVLLEVHQVDEQTHDITLVEYDASGNN</sequence>
<feature type="compositionally biased region" description="Low complexity" evidence="7">
    <location>
        <begin position="345"/>
        <end position="377"/>
    </location>
</feature>
<feature type="domain" description="Grh/CP2 DB" evidence="8">
    <location>
        <begin position="466"/>
        <end position="696"/>
    </location>
</feature>
<name>A0A443QWI1_9ACAR</name>
<dbReference type="OrthoDB" id="7680836at2759"/>
<feature type="region of interest" description="Disordered" evidence="7">
    <location>
        <begin position="643"/>
        <end position="662"/>
    </location>
</feature>
<evidence type="ECO:0000256" key="6">
    <source>
        <dbReference type="PROSITE-ProRule" id="PRU01313"/>
    </source>
</evidence>
<accession>A0A443QWI1</accession>
<evidence type="ECO:0000256" key="2">
    <source>
        <dbReference type="ARBA" id="ARBA00023015"/>
    </source>
</evidence>
<dbReference type="InterPro" id="IPR057520">
    <property type="entry name" value="GRHL1/CP2_C"/>
</dbReference>
<keyword evidence="5 6" id="KW-0539">Nucleus</keyword>
<dbReference type="PANTHER" id="PTHR11037:SF20">
    <property type="entry name" value="PROTEIN GRAINYHEAD"/>
    <property type="match status" value="1"/>
</dbReference>
<dbReference type="InterPro" id="IPR007604">
    <property type="entry name" value="CP2"/>
</dbReference>
<keyword evidence="4" id="KW-0804">Transcription</keyword>
<dbReference type="Pfam" id="PF25416">
    <property type="entry name" value="GRHL1_C"/>
    <property type="match status" value="1"/>
</dbReference>
<evidence type="ECO:0000259" key="8">
    <source>
        <dbReference type="PROSITE" id="PS51968"/>
    </source>
</evidence>
<dbReference type="Proteomes" id="UP000285301">
    <property type="component" value="Unassembled WGS sequence"/>
</dbReference>
<keyword evidence="2" id="KW-0805">Transcription regulation</keyword>
<comment type="caution">
    <text evidence="9">The sequence shown here is derived from an EMBL/GenBank/DDBJ whole genome shotgun (WGS) entry which is preliminary data.</text>
</comment>